<dbReference type="InterPro" id="IPR001895">
    <property type="entry name" value="RASGEF_cat_dom"/>
</dbReference>
<dbReference type="PANTHER" id="PTHR23113">
    <property type="entry name" value="GUANINE NUCLEOTIDE EXCHANGE FACTOR"/>
    <property type="match status" value="1"/>
</dbReference>
<evidence type="ECO:0000256" key="2">
    <source>
        <dbReference type="PROSITE-ProRule" id="PRU00168"/>
    </source>
</evidence>
<dbReference type="PANTHER" id="PTHR23113:SF368">
    <property type="entry name" value="CELL DIVISION CONTROL PROTEIN 25"/>
    <property type="match status" value="1"/>
</dbReference>
<feature type="compositionally biased region" description="Basic residues" evidence="3">
    <location>
        <begin position="539"/>
        <end position="548"/>
    </location>
</feature>
<dbReference type="InterPro" id="IPR024096">
    <property type="entry name" value="NO_sig/Golgi_transp_ligand-bd"/>
</dbReference>
<sequence>MKLTTFEFNIFRQITADEFLNQRWKKDSKSTVAPNVTAMIEQFNRVGYWVATEIVQAKSLKEQLKIVKKFIQVAAECLALSNFNSFMEILSGLNNSSVQRLKNLWENLSTKYETKFSELEAMMGTKQNFRQYRQELNSRPLPAFPYFGLYLRDFTFIYDGNQTYLADHSINFDLISLLYERTQDITRYQSLNYSIAEDERIQQKLLALSIYDSHNEDDLYMLSLKAEPSLWSMKKLGHTPISDITPSFNETESESNNTHSDDDTDSYSQPLPSPSSSSYSPLSIPLAIPINVPLPPPLAAAQGTLHSSSSDPSLASSPSLSTTTVPAISLTKAKPTATPNTSNNNSPLQGRRPPNSPRSTSMPPAVRTTKEEIRRTQGRQSSDLDEHPSRCDSQDSLDSEADSDSQPITSSRVRSGSGIRDNEKRTRADRERERERRERRASVGRMEEALPVGEERRSSTSSPRDAGTTTSPRGAAPSSLSRESRERGGDRNREKDKAERDRDREARDRDRERDREPSSRDKERRQSSERRSHKDEKKSSRRHSRRHKDGHDAPRCQGPEELMDQMAKAETLVDRYFAQCYQSAKKGTIEVCGERYLLFRASALSAEFFQVVKDKFADKGKDFAFQFLFDFGHALGKSDAVNLQKKSSCPNGVDTMLAGPIYFSYTGWAFIEILQARPEAGDSFFLYSDHICSFEADSWMSTKSNSILESMPKGPVCILGAGYSSGWVSSCFHFPSELLAVELLCKAKGDERCLFVLATENKIHDHIARFFAENKHLAQGHREALYIPQFLSTTQTYLPAVPRSLTADTAATKLRRKLSIKGKSTLLSGEPANPKKQQISVSSDSLGFAAQDEEARSRIGLSPDQLKQLRSVQHKVGREFSKLFQEISCDPTRGEVRLNNERHIFVRGSSISLEFVDLVEKALEEQRGAEATTTKRRSSSGGGLKPGSGIDEAERERDEQRERDELRRAAETFATHFLFDFASAMGGNDHSNFLNKIVSEKSVDISYLASLYSASAGTSSSAGSGGGGGSGRSGANCPPSMFSDLLLFGLPTVMAYTGWGSVKFDYSTLSCSFAPLPSLYSLFTMENSMEASVYLKAAEDEDAMKAKGGRDNHNNKKERRELLTPACVMAAGYVNGFLNECWQKYSHTAPVFSFLKGRGSGAYNNAAETTYLESRGRGGSAALAGVPLVDILAAKDKADADASAKRKSDKTRK</sequence>
<evidence type="ECO:0000313" key="5">
    <source>
        <dbReference type="EMBL" id="ELR18695.1"/>
    </source>
</evidence>
<feature type="compositionally biased region" description="Polar residues" evidence="3">
    <location>
        <begin position="459"/>
        <end position="472"/>
    </location>
</feature>
<evidence type="ECO:0000259" key="4">
    <source>
        <dbReference type="PROSITE" id="PS50009"/>
    </source>
</evidence>
<feature type="compositionally biased region" description="Low complexity" evidence="3">
    <location>
        <begin position="338"/>
        <end position="347"/>
    </location>
</feature>
<dbReference type="CDD" id="cd00155">
    <property type="entry name" value="RasGEF"/>
    <property type="match status" value="1"/>
</dbReference>
<feature type="region of interest" description="Disordered" evidence="3">
    <location>
        <begin position="926"/>
        <end position="964"/>
    </location>
</feature>
<dbReference type="SUPFAM" id="SSF48366">
    <property type="entry name" value="Ras GEF"/>
    <property type="match status" value="1"/>
</dbReference>
<accession>L8H0E0</accession>
<dbReference type="InterPro" id="IPR008937">
    <property type="entry name" value="Ras-like_GEF"/>
</dbReference>
<keyword evidence="6" id="KW-1185">Reference proteome</keyword>
<feature type="region of interest" description="Disordered" evidence="3">
    <location>
        <begin position="302"/>
        <end position="560"/>
    </location>
</feature>
<feature type="compositionally biased region" description="Basic and acidic residues" evidence="3">
    <location>
        <begin position="382"/>
        <end position="393"/>
    </location>
</feature>
<dbReference type="Proteomes" id="UP000011083">
    <property type="component" value="Unassembled WGS sequence"/>
</dbReference>
<dbReference type="GO" id="GO:0005085">
    <property type="term" value="F:guanyl-nucleotide exchange factor activity"/>
    <property type="evidence" value="ECO:0007669"/>
    <property type="project" value="UniProtKB-KW"/>
</dbReference>
<feature type="compositionally biased region" description="Basic and acidic residues" evidence="3">
    <location>
        <begin position="420"/>
        <end position="458"/>
    </location>
</feature>
<dbReference type="PROSITE" id="PS50009">
    <property type="entry name" value="RASGEF_CAT"/>
    <property type="match status" value="1"/>
</dbReference>
<feature type="compositionally biased region" description="Low complexity" evidence="3">
    <location>
        <begin position="304"/>
        <end position="326"/>
    </location>
</feature>
<dbReference type="GeneID" id="14919486"/>
<dbReference type="OrthoDB" id="546434at2759"/>
<proteinExistence type="predicted"/>
<keyword evidence="1 2" id="KW-0344">Guanine-nucleotide releasing factor</keyword>
<dbReference type="InterPro" id="IPR036964">
    <property type="entry name" value="RASGEF_cat_dom_sf"/>
</dbReference>
<dbReference type="Gene3D" id="1.10.840.10">
    <property type="entry name" value="Ras guanine-nucleotide exchange factors catalytic domain"/>
    <property type="match status" value="1"/>
</dbReference>
<dbReference type="SMART" id="SM00147">
    <property type="entry name" value="RasGEF"/>
    <property type="match status" value="1"/>
</dbReference>
<feature type="region of interest" description="Disordered" evidence="3">
    <location>
        <begin position="242"/>
        <end position="280"/>
    </location>
</feature>
<protein>
    <submittedName>
        <fullName evidence="5">RasGEF domain containing protein</fullName>
    </submittedName>
</protein>
<dbReference type="SUPFAM" id="SSF111126">
    <property type="entry name" value="Ligand-binding domain in the NO signalling and Golgi transport"/>
    <property type="match status" value="1"/>
</dbReference>
<dbReference type="EMBL" id="KB007948">
    <property type="protein sequence ID" value="ELR18695.1"/>
    <property type="molecule type" value="Genomic_DNA"/>
</dbReference>
<dbReference type="GO" id="GO:0005886">
    <property type="term" value="C:plasma membrane"/>
    <property type="evidence" value="ECO:0007669"/>
    <property type="project" value="TreeGrafter"/>
</dbReference>
<dbReference type="RefSeq" id="XP_004340738.1">
    <property type="nucleotide sequence ID" value="XM_004340690.1"/>
</dbReference>
<dbReference type="InterPro" id="IPR023578">
    <property type="entry name" value="Ras_GEF_dom_sf"/>
</dbReference>
<dbReference type="KEGG" id="acan:ACA1_394620"/>
<dbReference type="Pfam" id="PF00617">
    <property type="entry name" value="RasGEF"/>
    <property type="match status" value="1"/>
</dbReference>
<dbReference type="VEuPathDB" id="AmoebaDB:ACA1_394620"/>
<gene>
    <name evidence="5" type="ORF">ACA1_394620</name>
</gene>
<reference evidence="5 6" key="1">
    <citation type="journal article" date="2013" name="Genome Biol.">
        <title>Genome of Acanthamoeba castellanii highlights extensive lateral gene transfer and early evolution of tyrosine kinase signaling.</title>
        <authorList>
            <person name="Clarke M."/>
            <person name="Lohan A.J."/>
            <person name="Liu B."/>
            <person name="Lagkouvardos I."/>
            <person name="Roy S."/>
            <person name="Zafar N."/>
            <person name="Bertelli C."/>
            <person name="Schilde C."/>
            <person name="Kianianmomeni A."/>
            <person name="Burglin T.R."/>
            <person name="Frech C."/>
            <person name="Turcotte B."/>
            <person name="Kopec K.O."/>
            <person name="Synnott J.M."/>
            <person name="Choo C."/>
            <person name="Paponov I."/>
            <person name="Finkler A."/>
            <person name="Soon Heng Tan C."/>
            <person name="Hutchins A.P."/>
            <person name="Weinmeier T."/>
            <person name="Rattei T."/>
            <person name="Chu J.S."/>
            <person name="Gimenez G."/>
            <person name="Irimia M."/>
            <person name="Rigden D.J."/>
            <person name="Fitzpatrick D.A."/>
            <person name="Lorenzo-Morales J."/>
            <person name="Bateman A."/>
            <person name="Chiu C.H."/>
            <person name="Tang P."/>
            <person name="Hegemann P."/>
            <person name="Fromm H."/>
            <person name="Raoult D."/>
            <person name="Greub G."/>
            <person name="Miranda-Saavedra D."/>
            <person name="Chen N."/>
            <person name="Nash P."/>
            <person name="Ginger M.L."/>
            <person name="Horn M."/>
            <person name="Schaap P."/>
            <person name="Caler L."/>
            <person name="Loftus B."/>
        </authorList>
    </citation>
    <scope>NUCLEOTIDE SEQUENCE [LARGE SCALE GENOMIC DNA]</scope>
    <source>
        <strain evidence="5 6">Neff</strain>
    </source>
</reference>
<feature type="compositionally biased region" description="Basic and acidic residues" evidence="3">
    <location>
        <begin position="482"/>
        <end position="538"/>
    </location>
</feature>
<evidence type="ECO:0000313" key="6">
    <source>
        <dbReference type="Proteomes" id="UP000011083"/>
    </source>
</evidence>
<feature type="compositionally biased region" description="Polar residues" evidence="3">
    <location>
        <begin position="404"/>
        <end position="414"/>
    </location>
</feature>
<name>L8H0E0_ACACF</name>
<dbReference type="GO" id="GO:0007265">
    <property type="term" value="P:Ras protein signal transduction"/>
    <property type="evidence" value="ECO:0007669"/>
    <property type="project" value="TreeGrafter"/>
</dbReference>
<evidence type="ECO:0000256" key="1">
    <source>
        <dbReference type="ARBA" id="ARBA00022658"/>
    </source>
</evidence>
<feature type="domain" description="Ras-GEF" evidence="4">
    <location>
        <begin position="1"/>
        <end position="229"/>
    </location>
</feature>
<dbReference type="AlphaFoldDB" id="L8H0E0"/>
<organism evidence="5 6">
    <name type="scientific">Acanthamoeba castellanii (strain ATCC 30010 / Neff)</name>
    <dbReference type="NCBI Taxonomy" id="1257118"/>
    <lineage>
        <taxon>Eukaryota</taxon>
        <taxon>Amoebozoa</taxon>
        <taxon>Discosea</taxon>
        <taxon>Longamoebia</taxon>
        <taxon>Centramoebida</taxon>
        <taxon>Acanthamoebidae</taxon>
        <taxon>Acanthamoeba</taxon>
    </lineage>
</organism>
<evidence type="ECO:0000256" key="3">
    <source>
        <dbReference type="SAM" id="MobiDB-lite"/>
    </source>
</evidence>
<feature type="compositionally biased region" description="Basic and acidic residues" evidence="3">
    <location>
        <begin position="952"/>
        <end position="964"/>
    </location>
</feature>
<feature type="compositionally biased region" description="Low complexity" evidence="3">
    <location>
        <begin position="266"/>
        <end position="280"/>
    </location>
</feature>